<dbReference type="Gramene" id="TKW21352">
    <property type="protein sequence ID" value="TKW21352"/>
    <property type="gene ID" value="SEVIR_4G164200v2"/>
</dbReference>
<dbReference type="AlphaFoldDB" id="A0A4U6UZG1"/>
<evidence type="ECO:0000313" key="1">
    <source>
        <dbReference type="EMBL" id="TKW21352.1"/>
    </source>
</evidence>
<organism evidence="1 2">
    <name type="scientific">Setaria viridis</name>
    <name type="common">Green bristlegrass</name>
    <name type="synonym">Setaria italica subsp. viridis</name>
    <dbReference type="NCBI Taxonomy" id="4556"/>
    <lineage>
        <taxon>Eukaryota</taxon>
        <taxon>Viridiplantae</taxon>
        <taxon>Streptophyta</taxon>
        <taxon>Embryophyta</taxon>
        <taxon>Tracheophyta</taxon>
        <taxon>Spermatophyta</taxon>
        <taxon>Magnoliopsida</taxon>
        <taxon>Liliopsida</taxon>
        <taxon>Poales</taxon>
        <taxon>Poaceae</taxon>
        <taxon>PACMAD clade</taxon>
        <taxon>Panicoideae</taxon>
        <taxon>Panicodae</taxon>
        <taxon>Paniceae</taxon>
        <taxon>Cenchrinae</taxon>
        <taxon>Setaria</taxon>
    </lineage>
</organism>
<dbReference type="PANTHER" id="PTHR46934">
    <property type="entry name" value="MYB_DNA-BIND_3 DOMAIN-CONTAINING PROTEIN-RELATED"/>
    <property type="match status" value="1"/>
</dbReference>
<sequence>MEKMADKAAWNSAYAKSLVEILLDYKDNPKYKGQNGWEKEKQLKANYKALRDAKRDNGNGWNESLCMIPTEPKVWEKLIAEEGGSGRKHKQSHIGSALEGYVEYKKSQTSKTLQALEKRKRHEEEFSVEKCVDQVDAMVELTDEEKSYTLDVFESETHRKIFIATKNPNVRLMWLK</sequence>
<name>A0A4U6UZG1_SETVI</name>
<evidence type="ECO:0008006" key="3">
    <source>
        <dbReference type="Google" id="ProtNLM"/>
    </source>
</evidence>
<dbReference type="EMBL" id="CM016555">
    <property type="protein sequence ID" value="TKW21352.1"/>
    <property type="molecule type" value="Genomic_DNA"/>
</dbReference>
<accession>A0A4U6UZG1</accession>
<dbReference type="OMA" id="DANCAKF"/>
<keyword evidence="2" id="KW-1185">Reference proteome</keyword>
<evidence type="ECO:0000313" key="2">
    <source>
        <dbReference type="Proteomes" id="UP000298652"/>
    </source>
</evidence>
<proteinExistence type="predicted"/>
<protein>
    <recommendedName>
        <fullName evidence="3">Myb/SANT-like domain-containing protein</fullName>
    </recommendedName>
</protein>
<reference evidence="1" key="1">
    <citation type="submission" date="2019-03" db="EMBL/GenBank/DDBJ databases">
        <title>WGS assembly of Setaria viridis.</title>
        <authorList>
            <person name="Huang P."/>
            <person name="Jenkins J."/>
            <person name="Grimwood J."/>
            <person name="Barry K."/>
            <person name="Healey A."/>
            <person name="Mamidi S."/>
            <person name="Sreedasyam A."/>
            <person name="Shu S."/>
            <person name="Feldman M."/>
            <person name="Wu J."/>
            <person name="Yu Y."/>
            <person name="Chen C."/>
            <person name="Johnson J."/>
            <person name="Rokhsar D."/>
            <person name="Baxter I."/>
            <person name="Schmutz J."/>
            <person name="Brutnell T."/>
            <person name="Kellogg E."/>
        </authorList>
    </citation>
    <scope>NUCLEOTIDE SEQUENCE [LARGE SCALE GENOMIC DNA]</scope>
</reference>
<dbReference type="PANTHER" id="PTHR46934:SF9">
    <property type="entry name" value="MYB_SANT-LIKE DOMAIN-CONTAINING PROTEIN"/>
    <property type="match status" value="1"/>
</dbReference>
<dbReference type="Proteomes" id="UP000298652">
    <property type="component" value="Chromosome 4"/>
</dbReference>
<gene>
    <name evidence="1" type="ORF">SEVIR_4G164200v2</name>
</gene>